<reference evidence="11" key="1">
    <citation type="submission" date="2016-10" db="EMBL/GenBank/DDBJ databases">
        <authorList>
            <person name="Varghese N."/>
            <person name="Submissions S."/>
        </authorList>
    </citation>
    <scope>NUCLEOTIDE SEQUENCE [LARGE SCALE GENOMIC DNA]</scope>
    <source>
        <strain evidence="11">DSM 19315</strain>
    </source>
</reference>
<evidence type="ECO:0000256" key="7">
    <source>
        <dbReference type="ARBA" id="ARBA00023235"/>
    </source>
</evidence>
<accession>A0A1I2QMF0</accession>
<evidence type="ECO:0000256" key="8">
    <source>
        <dbReference type="SAM" id="Phobius"/>
    </source>
</evidence>
<dbReference type="NCBIfam" id="TIGR03462">
    <property type="entry name" value="CarR_dom_SF"/>
    <property type="match status" value="2"/>
</dbReference>
<feature type="transmembrane region" description="Helical" evidence="8">
    <location>
        <begin position="79"/>
        <end position="100"/>
    </location>
</feature>
<feature type="transmembrane region" description="Helical" evidence="8">
    <location>
        <begin position="207"/>
        <end position="224"/>
    </location>
</feature>
<dbReference type="RefSeq" id="WP_092789248.1">
    <property type="nucleotide sequence ID" value="NZ_FOPC01000002.1"/>
</dbReference>
<keyword evidence="4" id="KW-0125">Carotenoid biosynthesis</keyword>
<dbReference type="EMBL" id="FOPC01000002">
    <property type="protein sequence ID" value="SFG29622.1"/>
    <property type="molecule type" value="Genomic_DNA"/>
</dbReference>
<feature type="transmembrane region" description="Helical" evidence="8">
    <location>
        <begin position="35"/>
        <end position="59"/>
    </location>
</feature>
<feature type="transmembrane region" description="Helical" evidence="8">
    <location>
        <begin position="134"/>
        <end position="152"/>
    </location>
</feature>
<evidence type="ECO:0000256" key="2">
    <source>
        <dbReference type="ARBA" id="ARBA00004829"/>
    </source>
</evidence>
<evidence type="ECO:0000256" key="1">
    <source>
        <dbReference type="ARBA" id="ARBA00004141"/>
    </source>
</evidence>
<evidence type="ECO:0000256" key="4">
    <source>
        <dbReference type="ARBA" id="ARBA00022746"/>
    </source>
</evidence>
<evidence type="ECO:0000256" key="5">
    <source>
        <dbReference type="ARBA" id="ARBA00022989"/>
    </source>
</evidence>
<feature type="domain" description="Lycopene cyclase" evidence="9">
    <location>
        <begin position="5"/>
        <end position="96"/>
    </location>
</feature>
<dbReference type="GO" id="GO:0045436">
    <property type="term" value="F:lycopene beta cyclase activity"/>
    <property type="evidence" value="ECO:0007669"/>
    <property type="project" value="UniProtKB-ARBA"/>
</dbReference>
<protein>
    <submittedName>
        <fullName evidence="10">Lycopene cyclase domain-containing protein</fullName>
    </submittedName>
</protein>
<feature type="transmembrane region" description="Helical" evidence="8">
    <location>
        <begin position="159"/>
        <end position="177"/>
    </location>
</feature>
<keyword evidence="11" id="KW-1185">Reference proteome</keyword>
<dbReference type="AlphaFoldDB" id="A0A1I2QMF0"/>
<keyword evidence="3 8" id="KW-0812">Transmembrane</keyword>
<keyword evidence="6 8" id="KW-0472">Membrane</keyword>
<feature type="domain" description="Lycopene cyclase" evidence="9">
    <location>
        <begin position="129"/>
        <end position="224"/>
    </location>
</feature>
<dbReference type="GO" id="GO:0016020">
    <property type="term" value="C:membrane"/>
    <property type="evidence" value="ECO:0007669"/>
    <property type="project" value="UniProtKB-SubCell"/>
</dbReference>
<dbReference type="STRING" id="435880.SAMN04487988_102356"/>
<proteinExistence type="predicted"/>
<evidence type="ECO:0000313" key="10">
    <source>
        <dbReference type="EMBL" id="SFG29622.1"/>
    </source>
</evidence>
<name>A0A1I2QMF0_9BACT</name>
<organism evidence="10 11">
    <name type="scientific">Algoriphagus hitonicola</name>
    <dbReference type="NCBI Taxonomy" id="435880"/>
    <lineage>
        <taxon>Bacteria</taxon>
        <taxon>Pseudomonadati</taxon>
        <taxon>Bacteroidota</taxon>
        <taxon>Cytophagia</taxon>
        <taxon>Cytophagales</taxon>
        <taxon>Cyclobacteriaceae</taxon>
        <taxon>Algoriphagus</taxon>
    </lineage>
</organism>
<dbReference type="GO" id="GO:0016117">
    <property type="term" value="P:carotenoid biosynthetic process"/>
    <property type="evidence" value="ECO:0007669"/>
    <property type="project" value="UniProtKB-KW"/>
</dbReference>
<gene>
    <name evidence="10" type="ORF">SAMN04487988_102356</name>
</gene>
<dbReference type="GO" id="GO:0016872">
    <property type="term" value="F:intramolecular lyase activity"/>
    <property type="evidence" value="ECO:0007669"/>
    <property type="project" value="InterPro"/>
</dbReference>
<dbReference type="Pfam" id="PF18916">
    <property type="entry name" value="Lycopene_cyc"/>
    <property type="match status" value="2"/>
</dbReference>
<comment type="subcellular location">
    <subcellularLocation>
        <location evidence="1">Membrane</location>
        <topology evidence="1">Multi-pass membrane protein</topology>
    </subcellularLocation>
</comment>
<dbReference type="OrthoDB" id="5195186at2"/>
<dbReference type="InterPro" id="IPR017825">
    <property type="entry name" value="Lycopene_cyclase_dom"/>
</dbReference>
<sequence>MEKFLYFGVLLFAISYPLAQSFEHRIRYASKWPQIFPGMLITAAFFIIWDVWFTNIGVWEFNPTYLSGLFILNLPLEEWLFFLAVPFACLFIYEVLIYFFPKDHFKKLGKPFVFVLVPVLLLLGFLHMDKWYTTVNFFVGAVALTAHYLIFGDRYLGRFLFAYLVHLIPFFLCNGVLTGGLTEEPVVIYNSMENLGIRIWTVPIEDSIYSMTLLLMNVSFYEWIRRPKTIHSLKSL</sequence>
<comment type="pathway">
    <text evidence="2">Carotenoid biosynthesis.</text>
</comment>
<evidence type="ECO:0000259" key="9">
    <source>
        <dbReference type="Pfam" id="PF18916"/>
    </source>
</evidence>
<evidence type="ECO:0000313" key="11">
    <source>
        <dbReference type="Proteomes" id="UP000199642"/>
    </source>
</evidence>
<keyword evidence="7" id="KW-0413">Isomerase</keyword>
<evidence type="ECO:0000256" key="3">
    <source>
        <dbReference type="ARBA" id="ARBA00022692"/>
    </source>
</evidence>
<feature type="transmembrane region" description="Helical" evidence="8">
    <location>
        <begin position="6"/>
        <end position="23"/>
    </location>
</feature>
<feature type="transmembrane region" description="Helical" evidence="8">
    <location>
        <begin position="112"/>
        <end position="128"/>
    </location>
</feature>
<dbReference type="Proteomes" id="UP000199642">
    <property type="component" value="Unassembled WGS sequence"/>
</dbReference>
<keyword evidence="5 8" id="KW-1133">Transmembrane helix</keyword>
<evidence type="ECO:0000256" key="6">
    <source>
        <dbReference type="ARBA" id="ARBA00023136"/>
    </source>
</evidence>